<dbReference type="SMART" id="SM00209">
    <property type="entry name" value="TSP1"/>
    <property type="match status" value="1"/>
</dbReference>
<dbReference type="Pfam" id="PF19030">
    <property type="entry name" value="TSP1_ADAMTS"/>
    <property type="match status" value="1"/>
</dbReference>
<feature type="compositionally biased region" description="Low complexity" evidence="6">
    <location>
        <begin position="963"/>
        <end position="976"/>
    </location>
</feature>
<dbReference type="CDD" id="cd00054">
    <property type="entry name" value="EGF_CA"/>
    <property type="match status" value="1"/>
</dbReference>
<gene>
    <name evidence="8" type="ORF">KFL_000590070</name>
</gene>
<keyword evidence="2" id="KW-0964">Secreted</keyword>
<evidence type="ECO:0000313" key="9">
    <source>
        <dbReference type="Proteomes" id="UP000054558"/>
    </source>
</evidence>
<feature type="compositionally biased region" description="Pro residues" evidence="6">
    <location>
        <begin position="1093"/>
        <end position="1105"/>
    </location>
</feature>
<feature type="compositionally biased region" description="Low complexity" evidence="6">
    <location>
        <begin position="731"/>
        <end position="744"/>
    </location>
</feature>
<dbReference type="GO" id="GO:0016540">
    <property type="term" value="P:protein autoprocessing"/>
    <property type="evidence" value="ECO:0007669"/>
    <property type="project" value="InterPro"/>
</dbReference>
<accession>A0A1Y1HPU8</accession>
<feature type="region of interest" description="Disordered" evidence="6">
    <location>
        <begin position="1333"/>
        <end position="1381"/>
    </location>
</feature>
<feature type="disulfide bond" evidence="5">
    <location>
        <begin position="473"/>
        <end position="482"/>
    </location>
</feature>
<proteinExistence type="predicted"/>
<feature type="compositionally biased region" description="Pro residues" evidence="6">
    <location>
        <begin position="752"/>
        <end position="784"/>
    </location>
</feature>
<dbReference type="Pfam" id="PF01079">
    <property type="entry name" value="Hint"/>
    <property type="match status" value="1"/>
</dbReference>
<dbReference type="PROSITE" id="PS50026">
    <property type="entry name" value="EGF_3"/>
    <property type="match status" value="2"/>
</dbReference>
<dbReference type="InterPro" id="IPR036383">
    <property type="entry name" value="TSP1_rpt_sf"/>
</dbReference>
<dbReference type="PROSITE" id="PS50092">
    <property type="entry name" value="TSP1"/>
    <property type="match status" value="1"/>
</dbReference>
<dbReference type="GO" id="GO:0005576">
    <property type="term" value="C:extracellular region"/>
    <property type="evidence" value="ECO:0007669"/>
    <property type="project" value="UniProtKB-SubCell"/>
</dbReference>
<sequence length="1577" mass="160055">MRLLVSRLAASAEEQVGEWQKCSQDCGGGTHVRDIACKASDGNLVAESFCAGAPRPDTQETCNTSPCLNVDPFLSQPPPLDVWTAGQTHNVSWGGGIQYGTVLLQAKLLASSLSAQQLTATDEWNHGSKIGLPMVAVSNTGSFVVRIPDAARSALVSLRLLSTDANGTKTATTNGPLVVRGLVTYTVILTAVSRAPGPPASLPLGASVTLYGSLDSSASFSVGATSPGQLSVTKMVQQLDLGAVSQCAVTGPSWMGSVQVLAGQDGLVRTFGFDNPPTGANSLRSDCAQIQDCFACSATEGCGWCASGSGSGSGPQCLPGDDFGPYVGVCSQPVEAALIAYAWAANPGTCADPCRLSGARTCSDCALKAGCGWCEATCSCLKGNETSPEFFPCPRTPSLPQPWSLSAQQCGAGGTCAAAGGPKALVVAALLQTSQTFAFLDGSASTPCATCYGVDCGPHGECIHTSDQAVCQCKAGYTEPKCELPPSPCTGFDSSQGVRTCALSGDSSYLFVCADGRTGLDCAPPTLSSTSVNTPPVSPSASPVPSLSAAPSANASSSRSPVPSPSASRSPAPSPSRSPLVCFNNCNGHGTCVANNKCACAAGWDGGNCAALGWNCFCDCPQDERTCLKTAGCRWCIDNNYNSGCIPTRDDNGQCTRARRRLLDAPAAAPRESCFLWQQAAGPNQPAVQNALSRVANVTGLVPGSYTFVLTSTDNDGRASNATIQVGAAATPVPVPSSTPVATPNFGTESPGPVPNPPQATGPPPLAVPPPIQTSPPLQNPPPVTIEIPTPISLPPPASPAKMPPPRFDASPEFTSSPRFYASPNLTSPRFDASPEFTPPPVSMPPPISPPPLSMSPPISFPPPVWMPPPTSLPPPAATPAPPTTPPPAANPPPVSNPTGATVPPPTTTASPPREPPPAAVPPPAEIPPPSAANPPPAATPPFSILPPPATLPPPPSFPPPVATSASPSPVVSPSNSPVPSPSESPVSSPSISLSPLPSPSPSPSQSPSSSPTPSASSSPAPSSSSSLSPSSTLKPSASPSSVPSPSASASGSPLPSPSAKASPSLVPVPSPSSAASPSVSPTIQSPSSAPSLSPPAISPSPSPPAAAVAATLNLGVALANLADPEAVQTGDIERSLAAANGLDAGAVSVASIPFSVAQSCAIGNVSPGEWADGGGRDAFVRAIAAESGVDPSSVSVESAAESRRRRGLLQSAGTLRVSFSILCGDGAQAKAVIQSVTGAFDSGSVTSALVALGLAPTQVQAADPPTVSAHVEVVISVTVNRTADVTAVASAISQSVSSGSFSSALQERGVSADTLVVSVPTWSIVTFPPPAPAASPTPVHPPPPSFPQYPPYPSASPYPNPASFPPPPNSPTIPPPEVKKGGCFAADAEVTLEDGTAKRMADLCLGDRVFVIDPRDGRLFVEEVYWFTHKSDEQATYVRLQTEEGASISGTPHHYVFAHRPPASTAASALSFANATIVTFSEVRVGDLVWVARGYPSNGQSALLAQRVANITEVSLPGMYSPKTLSGTILVNHVAALQFTAALPRAMWAFHVAMLPARFVRSFVPRAPLNWVFQLL</sequence>
<dbReference type="FunFam" id="2.20.100.10:FF:000005">
    <property type="entry name" value="ADAM metallopeptidase with thrombospondin type 1 motif 9"/>
    <property type="match status" value="1"/>
</dbReference>
<dbReference type="InterPro" id="IPR003587">
    <property type="entry name" value="Hint_dom_N"/>
</dbReference>
<feature type="compositionally biased region" description="Low complexity" evidence="6">
    <location>
        <begin position="1006"/>
        <end position="1092"/>
    </location>
</feature>
<evidence type="ECO:0000259" key="7">
    <source>
        <dbReference type="PROSITE" id="PS50026"/>
    </source>
</evidence>
<comment type="caution">
    <text evidence="5">Lacks conserved residue(s) required for the propagation of feature annotation.</text>
</comment>
<feature type="compositionally biased region" description="Pro residues" evidence="6">
    <location>
        <begin position="792"/>
        <end position="807"/>
    </location>
</feature>
<dbReference type="PROSITE" id="PS50817">
    <property type="entry name" value="INTEIN_N_TER"/>
    <property type="match status" value="1"/>
</dbReference>
<evidence type="ECO:0000313" key="8">
    <source>
        <dbReference type="EMBL" id="GAQ80655.1"/>
    </source>
</evidence>
<dbReference type="InterPro" id="IPR000742">
    <property type="entry name" value="EGF"/>
</dbReference>
<dbReference type="CDD" id="cd00081">
    <property type="entry name" value="Hint"/>
    <property type="match status" value="1"/>
</dbReference>
<feature type="compositionally biased region" description="Low complexity" evidence="6">
    <location>
        <begin position="984"/>
        <end position="996"/>
    </location>
</feature>
<dbReference type="PROSITE" id="PS00022">
    <property type="entry name" value="EGF_1"/>
    <property type="match status" value="1"/>
</dbReference>
<dbReference type="InterPro" id="IPR006141">
    <property type="entry name" value="Intein_N"/>
</dbReference>
<keyword evidence="9" id="KW-1185">Reference proteome</keyword>
<dbReference type="OrthoDB" id="411926at2759"/>
<evidence type="ECO:0000256" key="4">
    <source>
        <dbReference type="ARBA" id="ARBA00022737"/>
    </source>
</evidence>
<evidence type="ECO:0000256" key="3">
    <source>
        <dbReference type="ARBA" id="ARBA00022729"/>
    </source>
</evidence>
<evidence type="ECO:0000256" key="2">
    <source>
        <dbReference type="ARBA" id="ARBA00022525"/>
    </source>
</evidence>
<dbReference type="InterPro" id="IPR052140">
    <property type="entry name" value="Dev_Signal_Hedgehog-like"/>
</dbReference>
<dbReference type="PANTHER" id="PTHR46706">
    <property type="entry name" value="PROTEIN QUA-1-RELATED"/>
    <property type="match status" value="1"/>
</dbReference>
<comment type="subcellular location">
    <subcellularLocation>
        <location evidence="1">Secreted</location>
    </subcellularLocation>
</comment>
<feature type="compositionally biased region" description="Pro residues" evidence="6">
    <location>
        <begin position="837"/>
        <end position="896"/>
    </location>
</feature>
<dbReference type="SMART" id="SM00181">
    <property type="entry name" value="EGF"/>
    <property type="match status" value="2"/>
</dbReference>
<dbReference type="InterPro" id="IPR000884">
    <property type="entry name" value="TSP1_rpt"/>
</dbReference>
<dbReference type="SMART" id="SM00306">
    <property type="entry name" value="HintN"/>
    <property type="match status" value="1"/>
</dbReference>
<dbReference type="InterPro" id="IPR036844">
    <property type="entry name" value="Hint_dom_sf"/>
</dbReference>
<dbReference type="Gene3D" id="2.20.100.10">
    <property type="entry name" value="Thrombospondin type-1 (TSP1) repeat"/>
    <property type="match status" value="1"/>
</dbReference>
<evidence type="ECO:0000256" key="5">
    <source>
        <dbReference type="PROSITE-ProRule" id="PRU00076"/>
    </source>
</evidence>
<evidence type="ECO:0000256" key="1">
    <source>
        <dbReference type="ARBA" id="ARBA00004613"/>
    </source>
</evidence>
<dbReference type="STRING" id="105231.A0A1Y1HPU8"/>
<feature type="compositionally biased region" description="Polar residues" evidence="6">
    <location>
        <begin position="813"/>
        <end position="828"/>
    </location>
</feature>
<feature type="disulfide bond" evidence="5">
    <location>
        <begin position="582"/>
        <end position="592"/>
    </location>
</feature>
<feature type="disulfide bond" evidence="5">
    <location>
        <begin position="600"/>
        <end position="609"/>
    </location>
</feature>
<dbReference type="GO" id="GO:0031012">
    <property type="term" value="C:extracellular matrix"/>
    <property type="evidence" value="ECO:0000318"/>
    <property type="project" value="GO_Central"/>
</dbReference>
<dbReference type="InterPro" id="IPR001767">
    <property type="entry name" value="Hedgehog_Hint"/>
</dbReference>
<feature type="region of interest" description="Disordered" evidence="6">
    <location>
        <begin position="731"/>
        <end position="1106"/>
    </location>
</feature>
<keyword evidence="5" id="KW-0245">EGF-like domain</keyword>
<name>A0A1Y1HPU8_KLENI</name>
<reference evidence="8 9" key="1">
    <citation type="journal article" date="2014" name="Nat. Commun.">
        <title>Klebsormidium flaccidum genome reveals primary factors for plant terrestrial adaptation.</title>
        <authorList>
            <person name="Hori K."/>
            <person name="Maruyama F."/>
            <person name="Fujisawa T."/>
            <person name="Togashi T."/>
            <person name="Yamamoto N."/>
            <person name="Seo M."/>
            <person name="Sato S."/>
            <person name="Yamada T."/>
            <person name="Mori H."/>
            <person name="Tajima N."/>
            <person name="Moriyama T."/>
            <person name="Ikeuchi M."/>
            <person name="Watanabe M."/>
            <person name="Wada H."/>
            <person name="Kobayashi K."/>
            <person name="Saito M."/>
            <person name="Masuda T."/>
            <person name="Sasaki-Sekimoto Y."/>
            <person name="Mashiguchi K."/>
            <person name="Awai K."/>
            <person name="Shimojima M."/>
            <person name="Masuda S."/>
            <person name="Iwai M."/>
            <person name="Nobusawa T."/>
            <person name="Narise T."/>
            <person name="Kondo S."/>
            <person name="Saito H."/>
            <person name="Sato R."/>
            <person name="Murakawa M."/>
            <person name="Ihara Y."/>
            <person name="Oshima-Yamada Y."/>
            <person name="Ohtaka K."/>
            <person name="Satoh M."/>
            <person name="Sonobe K."/>
            <person name="Ishii M."/>
            <person name="Ohtani R."/>
            <person name="Kanamori-Sato M."/>
            <person name="Honoki R."/>
            <person name="Miyazaki D."/>
            <person name="Mochizuki H."/>
            <person name="Umetsu J."/>
            <person name="Higashi K."/>
            <person name="Shibata D."/>
            <person name="Kamiya Y."/>
            <person name="Sato N."/>
            <person name="Nakamura Y."/>
            <person name="Tabata S."/>
            <person name="Ida S."/>
            <person name="Kurokawa K."/>
            <person name="Ohta H."/>
        </authorList>
    </citation>
    <scope>NUCLEOTIDE SEQUENCE [LARGE SCALE GENOMIC DNA]</scope>
    <source>
        <strain evidence="8 9">NIES-2285</strain>
    </source>
</reference>
<feature type="compositionally biased region" description="Pro residues" evidence="6">
    <location>
        <begin position="903"/>
        <end position="962"/>
    </location>
</feature>
<feature type="compositionally biased region" description="Pro residues" evidence="6">
    <location>
        <begin position="1333"/>
        <end position="1377"/>
    </location>
</feature>
<feature type="domain" description="EGF-like" evidence="7">
    <location>
        <begin position="578"/>
        <end position="610"/>
    </location>
</feature>
<evidence type="ECO:0000256" key="6">
    <source>
        <dbReference type="SAM" id="MobiDB-lite"/>
    </source>
</evidence>
<dbReference type="Proteomes" id="UP000054558">
    <property type="component" value="Unassembled WGS sequence"/>
</dbReference>
<feature type="domain" description="EGF-like" evidence="7">
    <location>
        <begin position="452"/>
        <end position="483"/>
    </location>
</feature>
<dbReference type="InterPro" id="IPR013783">
    <property type="entry name" value="Ig-like_fold"/>
</dbReference>
<dbReference type="EMBL" id="DF237008">
    <property type="protein sequence ID" value="GAQ80655.1"/>
    <property type="molecule type" value="Genomic_DNA"/>
</dbReference>
<organism evidence="8 9">
    <name type="scientific">Klebsormidium nitens</name>
    <name type="common">Green alga</name>
    <name type="synonym">Ulothrix nitens</name>
    <dbReference type="NCBI Taxonomy" id="105231"/>
    <lineage>
        <taxon>Eukaryota</taxon>
        <taxon>Viridiplantae</taxon>
        <taxon>Streptophyta</taxon>
        <taxon>Klebsormidiophyceae</taxon>
        <taxon>Klebsormidiales</taxon>
        <taxon>Klebsormidiaceae</taxon>
        <taxon>Klebsormidium</taxon>
    </lineage>
</organism>
<feature type="region of interest" description="Disordered" evidence="6">
    <location>
        <begin position="528"/>
        <end position="575"/>
    </location>
</feature>
<keyword evidence="4" id="KW-0677">Repeat</keyword>
<dbReference type="Gene3D" id="2.170.16.10">
    <property type="entry name" value="Hedgehog/Intein (Hint) domain"/>
    <property type="match status" value="1"/>
</dbReference>
<dbReference type="PROSITE" id="PS01186">
    <property type="entry name" value="EGF_2"/>
    <property type="match status" value="2"/>
</dbReference>
<dbReference type="Gene3D" id="2.60.40.10">
    <property type="entry name" value="Immunoglobulins"/>
    <property type="match status" value="1"/>
</dbReference>
<dbReference type="Pfam" id="PF22352">
    <property type="entry name" value="K319L-like_PKD"/>
    <property type="match status" value="1"/>
</dbReference>
<dbReference type="SUPFAM" id="SSF82895">
    <property type="entry name" value="TSP-1 type 1 repeat"/>
    <property type="match status" value="1"/>
</dbReference>
<protein>
    <recommendedName>
        <fullName evidence="7">EGF-like domain-containing protein</fullName>
    </recommendedName>
</protein>
<dbReference type="Gene3D" id="2.10.25.10">
    <property type="entry name" value="Laminin"/>
    <property type="match status" value="1"/>
</dbReference>
<dbReference type="GO" id="GO:0016539">
    <property type="term" value="P:intein-mediated protein splicing"/>
    <property type="evidence" value="ECO:0007669"/>
    <property type="project" value="InterPro"/>
</dbReference>
<keyword evidence="5" id="KW-1015">Disulfide bond</keyword>
<keyword evidence="3" id="KW-0732">Signal</keyword>
<dbReference type="PANTHER" id="PTHR46706:SF12">
    <property type="entry name" value="PROTEIN QUA-1-RELATED"/>
    <property type="match status" value="1"/>
</dbReference>
<dbReference type="SUPFAM" id="SSF51294">
    <property type="entry name" value="Hedgehog/intein (Hint) domain"/>
    <property type="match status" value="1"/>
</dbReference>
<dbReference type="OMA" id="NIFITSH"/>